<evidence type="ECO:0000259" key="5">
    <source>
        <dbReference type="PROSITE" id="PS50850"/>
    </source>
</evidence>
<proteinExistence type="inferred from homology"/>
<evidence type="ECO:0000256" key="3">
    <source>
        <dbReference type="SAM" id="MobiDB-lite"/>
    </source>
</evidence>
<accession>A0A9W8Z2I2</accession>
<feature type="transmembrane region" description="Helical" evidence="4">
    <location>
        <begin position="234"/>
        <end position="254"/>
    </location>
</feature>
<organism evidence="6 7">
    <name type="scientific">Gnomoniopsis smithogilvyi</name>
    <dbReference type="NCBI Taxonomy" id="1191159"/>
    <lineage>
        <taxon>Eukaryota</taxon>
        <taxon>Fungi</taxon>
        <taxon>Dikarya</taxon>
        <taxon>Ascomycota</taxon>
        <taxon>Pezizomycotina</taxon>
        <taxon>Sordariomycetes</taxon>
        <taxon>Sordariomycetidae</taxon>
        <taxon>Diaporthales</taxon>
        <taxon>Gnomoniaceae</taxon>
        <taxon>Gnomoniopsis</taxon>
    </lineage>
</organism>
<feature type="transmembrane region" description="Helical" evidence="4">
    <location>
        <begin position="470"/>
        <end position="491"/>
    </location>
</feature>
<evidence type="ECO:0000256" key="1">
    <source>
        <dbReference type="ARBA" id="ARBA00004141"/>
    </source>
</evidence>
<keyword evidence="7" id="KW-1185">Reference proteome</keyword>
<dbReference type="GO" id="GO:0022857">
    <property type="term" value="F:transmembrane transporter activity"/>
    <property type="evidence" value="ECO:0007669"/>
    <property type="project" value="InterPro"/>
</dbReference>
<feature type="transmembrane region" description="Helical" evidence="4">
    <location>
        <begin position="178"/>
        <end position="196"/>
    </location>
</feature>
<keyword evidence="4" id="KW-1133">Transmembrane helix</keyword>
<gene>
    <name evidence="6" type="ORF">N0V93_001677</name>
</gene>
<feature type="transmembrane region" description="Helical" evidence="4">
    <location>
        <begin position="375"/>
        <end position="394"/>
    </location>
</feature>
<dbReference type="InterPro" id="IPR050327">
    <property type="entry name" value="Proton-linked_MCT"/>
</dbReference>
<feature type="compositionally biased region" description="Low complexity" evidence="3">
    <location>
        <begin position="76"/>
        <end position="93"/>
    </location>
</feature>
<dbReference type="SUPFAM" id="SSF103473">
    <property type="entry name" value="MFS general substrate transporter"/>
    <property type="match status" value="1"/>
</dbReference>
<feature type="region of interest" description="Disordered" evidence="3">
    <location>
        <begin position="76"/>
        <end position="97"/>
    </location>
</feature>
<evidence type="ECO:0000313" key="6">
    <source>
        <dbReference type="EMBL" id="KAJ4397449.1"/>
    </source>
</evidence>
<evidence type="ECO:0000313" key="7">
    <source>
        <dbReference type="Proteomes" id="UP001140453"/>
    </source>
</evidence>
<dbReference type="OrthoDB" id="6509908at2759"/>
<keyword evidence="4" id="KW-0472">Membrane</keyword>
<reference evidence="6" key="1">
    <citation type="submission" date="2022-10" db="EMBL/GenBank/DDBJ databases">
        <title>Tapping the CABI collections for fungal endophytes: first genome assemblies for Collariella, Neodidymelliopsis, Ascochyta clinopodiicola, Didymella pomorum, Didymosphaeria variabile, Neocosmospora piperis and Neocucurbitaria cava.</title>
        <authorList>
            <person name="Hill R."/>
        </authorList>
    </citation>
    <scope>NUCLEOTIDE SEQUENCE</scope>
    <source>
        <strain evidence="6">IMI 355082</strain>
    </source>
</reference>
<evidence type="ECO:0000256" key="2">
    <source>
        <dbReference type="ARBA" id="ARBA00006727"/>
    </source>
</evidence>
<feature type="domain" description="Major facilitator superfamily (MFS) profile" evidence="5">
    <location>
        <begin position="109"/>
        <end position="498"/>
    </location>
</feature>
<comment type="subcellular location">
    <subcellularLocation>
        <location evidence="1">Membrane</location>
        <topology evidence="1">Multi-pass membrane protein</topology>
    </subcellularLocation>
</comment>
<protein>
    <recommendedName>
        <fullName evidence="5">Major facilitator superfamily (MFS) profile domain-containing protein</fullName>
    </recommendedName>
</protein>
<dbReference type="PANTHER" id="PTHR11360">
    <property type="entry name" value="MONOCARBOXYLATE TRANSPORTER"/>
    <property type="match status" value="1"/>
</dbReference>
<dbReference type="InterPro" id="IPR020846">
    <property type="entry name" value="MFS_dom"/>
</dbReference>
<sequence length="500" mass="53516">MVKKFPTVFDLGLREKRLHRAASPALSRPSSRKNVEMEKEIQLTQSLYSERPFDWGHGIEQQLRFDAEVERAASAAAASSQASEAGDSEASPIPSSPGPIPNGGVEAWLQVLGSWATLVATWGLVNSFGVFQTYYETDLLAEETSSSISWIGSLQACLLLIVGVVAGPLYDAGYFRHLLIAGQFLLVFGMFMTSLGTTYWQILLAQGVCVGVGMGMVFLPSTAILAQYFTTRRALAIGIASSGSPLAGIVFPIVFSNLVGRVGFGWATRVISFILLGICVIPVVFMKTRVPPSGQKRALVDMTALGDPAFVFFVAAGFFMFLCLYTAFFYIQLYDQLHGLSSLEFAPYTVTLLNVGSIFGRLIPNYLADKVGSLNMCLICGAVSAVLLFGWFGITNLAGLIVFALLYGMFSGGIVSVTPSAVMTMSPDISRVGTRLGMTFTATGSAILIGTPIAGAILGDFSEREWNGVIGYSAAGLTVGSLLYGASRVVLYRRNGKKLA</sequence>
<feature type="transmembrane region" description="Helical" evidence="4">
    <location>
        <begin position="266"/>
        <end position="288"/>
    </location>
</feature>
<feature type="transmembrane region" description="Helical" evidence="4">
    <location>
        <begin position="115"/>
        <end position="135"/>
    </location>
</feature>
<dbReference type="AlphaFoldDB" id="A0A9W8Z2I2"/>
<dbReference type="GO" id="GO:0016020">
    <property type="term" value="C:membrane"/>
    <property type="evidence" value="ECO:0007669"/>
    <property type="project" value="UniProtKB-SubCell"/>
</dbReference>
<dbReference type="Pfam" id="PF07690">
    <property type="entry name" value="MFS_1"/>
    <property type="match status" value="1"/>
</dbReference>
<dbReference type="Gene3D" id="1.20.1250.20">
    <property type="entry name" value="MFS general substrate transporter like domains"/>
    <property type="match status" value="2"/>
</dbReference>
<feature type="transmembrane region" description="Helical" evidence="4">
    <location>
        <begin position="345"/>
        <end position="363"/>
    </location>
</feature>
<evidence type="ECO:0000256" key="4">
    <source>
        <dbReference type="SAM" id="Phobius"/>
    </source>
</evidence>
<dbReference type="Proteomes" id="UP001140453">
    <property type="component" value="Unassembled WGS sequence"/>
</dbReference>
<dbReference type="InterPro" id="IPR011701">
    <property type="entry name" value="MFS"/>
</dbReference>
<comment type="caution">
    <text evidence="6">The sequence shown here is derived from an EMBL/GenBank/DDBJ whole genome shotgun (WGS) entry which is preliminary data.</text>
</comment>
<dbReference type="PROSITE" id="PS50850">
    <property type="entry name" value="MFS"/>
    <property type="match status" value="1"/>
</dbReference>
<feature type="transmembrane region" description="Helical" evidence="4">
    <location>
        <begin position="202"/>
        <end position="222"/>
    </location>
</feature>
<feature type="transmembrane region" description="Helical" evidence="4">
    <location>
        <begin position="436"/>
        <end position="458"/>
    </location>
</feature>
<dbReference type="EMBL" id="JAPEVB010000001">
    <property type="protein sequence ID" value="KAJ4397449.1"/>
    <property type="molecule type" value="Genomic_DNA"/>
</dbReference>
<name>A0A9W8Z2I2_9PEZI</name>
<feature type="transmembrane region" description="Helical" evidence="4">
    <location>
        <begin position="147"/>
        <end position="166"/>
    </location>
</feature>
<keyword evidence="4" id="KW-0812">Transmembrane</keyword>
<dbReference type="InterPro" id="IPR036259">
    <property type="entry name" value="MFS_trans_sf"/>
</dbReference>
<feature type="transmembrane region" description="Helical" evidence="4">
    <location>
        <begin position="400"/>
        <end position="424"/>
    </location>
</feature>
<comment type="similarity">
    <text evidence="2">Belongs to the major facilitator superfamily. Monocarboxylate porter (TC 2.A.1.13) family.</text>
</comment>
<feature type="transmembrane region" description="Helical" evidence="4">
    <location>
        <begin position="309"/>
        <end position="333"/>
    </location>
</feature>
<dbReference type="PANTHER" id="PTHR11360:SF234">
    <property type="entry name" value="MFS-TYPE TRANSPORTER DBAD-RELATED"/>
    <property type="match status" value="1"/>
</dbReference>